<dbReference type="HOGENOM" id="CLU_024049_1_0_4"/>
<name>D9SC68_GALCS</name>
<feature type="region of interest" description="Disordered" evidence="1">
    <location>
        <begin position="57"/>
        <end position="81"/>
    </location>
</feature>
<evidence type="ECO:0000256" key="1">
    <source>
        <dbReference type="SAM" id="MobiDB-lite"/>
    </source>
</evidence>
<dbReference type="STRING" id="395494.Galf_0489"/>
<proteinExistence type="predicted"/>
<dbReference type="AlphaFoldDB" id="D9SC68"/>
<dbReference type="KEGG" id="gca:Galf_0489"/>
<feature type="transmembrane region" description="Helical" evidence="2">
    <location>
        <begin position="312"/>
        <end position="329"/>
    </location>
</feature>
<dbReference type="InterPro" id="IPR017744">
    <property type="entry name" value="BcsG"/>
</dbReference>
<dbReference type="NCBIfam" id="TIGR03368">
    <property type="entry name" value="cellulose_yhjU"/>
    <property type="match status" value="1"/>
</dbReference>
<keyword evidence="2" id="KW-1133">Transmembrane helix</keyword>
<evidence type="ECO:0000256" key="2">
    <source>
        <dbReference type="SAM" id="Phobius"/>
    </source>
</evidence>
<keyword evidence="4" id="KW-1185">Reference proteome</keyword>
<dbReference type="OrthoDB" id="6965261at2"/>
<sequence>MNRATPKPNVSNNNDASRGVGHELPYWSGYLDRLGEQVKKTASTNIWSGESVRVPATEASELKPAPQHRIRNPRGDRRMSAEQRRALMQTDVPAVSLPAWSAYLAKLGQQLKPGVAKAAKARGTVPTYGIKRPIGDRRTGPRQRRSQSSSESIANTRLDKGRWRYFVPRLLGRLVVNLRRVADPLEKIAYAHISLGLWGYYFAAKLALFGLGTITFHPMENLLFAALLLLPVSSRLLYRLRAIFATLLALALLYYDSWLPDIRRLITQASQLSDFSWAYVVELSGRFFSWQTTGLLLALSIAYWIVSRRIRVGVFIVLGMLMLWGWQNAARLSADKAILNVDLDMNKVLQDFFLKEAQRSILFVTPQTDAVPFDVIFIHVCSLSWDDVRAVGLEDHPLWQRFDILMKKFNSAASYSGPAAIHFMRAKCGQTEHGVMYTTVADKCYLMNSLQLSGFEPNLVLNHDGKFDDFLGQLKKHGRLNAPPMSLEGLEVAQHAFDRSPVYDDFSVLDRWLQTRQTSASSRVAMYYNTVSMHDGNHVSGADASSDTLVNYKNRLNKFLDETDRFLQKLETSGRRAVVVMVPEHGAAIRGDKRQIAGLREIPTPSISLVPVGIKMVGGGVQREGDALTIDQPTSYLAISHIIERTLEQSPFANGRFRSADYVQNYPHTRFVSQNETVTVAESQGQYYLSRGASQWDAYTEFNTLESGR</sequence>
<evidence type="ECO:0000313" key="4">
    <source>
        <dbReference type="Proteomes" id="UP000001235"/>
    </source>
</evidence>
<organism evidence="3 4">
    <name type="scientific">Gallionella capsiferriformans (strain ES-2)</name>
    <name type="common">Gallionella ferruginea capsiferriformans (strain ES-2)</name>
    <dbReference type="NCBI Taxonomy" id="395494"/>
    <lineage>
        <taxon>Bacteria</taxon>
        <taxon>Pseudomonadati</taxon>
        <taxon>Pseudomonadota</taxon>
        <taxon>Betaproteobacteria</taxon>
        <taxon>Nitrosomonadales</taxon>
        <taxon>Gallionellaceae</taxon>
        <taxon>Gallionella</taxon>
    </lineage>
</organism>
<gene>
    <name evidence="3" type="ordered locus">Galf_0489</name>
</gene>
<dbReference type="EMBL" id="CP002159">
    <property type="protein sequence ID" value="ADL54533.1"/>
    <property type="molecule type" value="Genomic_DNA"/>
</dbReference>
<keyword evidence="2" id="KW-0472">Membrane</keyword>
<feature type="transmembrane region" description="Helical" evidence="2">
    <location>
        <begin position="287"/>
        <end position="305"/>
    </location>
</feature>
<reference evidence="3 4" key="1">
    <citation type="submission" date="2010-08" db="EMBL/GenBank/DDBJ databases">
        <title>Complete sequence of Gallionella capsiferriformans ES-2.</title>
        <authorList>
            <consortium name="US DOE Joint Genome Institute"/>
            <person name="Lucas S."/>
            <person name="Copeland A."/>
            <person name="Lapidus A."/>
            <person name="Cheng J.-F."/>
            <person name="Bruce D."/>
            <person name="Goodwin L."/>
            <person name="Pitluck S."/>
            <person name="Chertkov O."/>
            <person name="Davenport K.W."/>
            <person name="Detter J.C."/>
            <person name="Han C."/>
            <person name="Tapia R."/>
            <person name="Land M."/>
            <person name="Hauser L."/>
            <person name="Chang Y.-J."/>
            <person name="Jeffries C."/>
            <person name="Kyrpides N."/>
            <person name="Ivanova N."/>
            <person name="Mikhailova N."/>
            <person name="Shelobolina E.S."/>
            <person name="Picardal F."/>
            <person name="Roden E."/>
            <person name="Emerson D."/>
            <person name="Woyke T."/>
        </authorList>
    </citation>
    <scope>NUCLEOTIDE SEQUENCE [LARGE SCALE GENOMIC DNA]</scope>
    <source>
        <strain evidence="3 4">ES-2</strain>
    </source>
</reference>
<dbReference type="eggNOG" id="COG2194">
    <property type="taxonomic scope" value="Bacteria"/>
</dbReference>
<dbReference type="RefSeq" id="WP_013292476.1">
    <property type="nucleotide sequence ID" value="NC_014394.1"/>
</dbReference>
<protein>
    <submittedName>
        <fullName evidence="3">Cellulose synthase operon protein YhjU</fullName>
    </submittedName>
</protein>
<evidence type="ECO:0000313" key="3">
    <source>
        <dbReference type="EMBL" id="ADL54533.1"/>
    </source>
</evidence>
<accession>D9SC68</accession>
<dbReference type="Pfam" id="PF11658">
    <property type="entry name" value="CBP_BcsG"/>
    <property type="match status" value="1"/>
</dbReference>
<keyword evidence="2" id="KW-0812">Transmembrane</keyword>
<dbReference type="Proteomes" id="UP000001235">
    <property type="component" value="Chromosome"/>
</dbReference>
<feature type="transmembrane region" description="Helical" evidence="2">
    <location>
        <begin position="236"/>
        <end position="255"/>
    </location>
</feature>
<feature type="region of interest" description="Disordered" evidence="1">
    <location>
        <begin position="127"/>
        <end position="153"/>
    </location>
</feature>